<evidence type="ECO:0000313" key="3">
    <source>
        <dbReference type="EMBL" id="KPM09970.1"/>
    </source>
</evidence>
<keyword evidence="2" id="KW-0560">Oxidoreductase</keyword>
<dbReference type="VEuPathDB" id="VectorBase:SSCA007257"/>
<dbReference type="Proteomes" id="UP000616769">
    <property type="component" value="Unassembled WGS sequence"/>
</dbReference>
<gene>
    <name evidence="3" type="ORF">QR98_0085160</name>
</gene>
<dbReference type="InterPro" id="IPR036291">
    <property type="entry name" value="NAD(P)-bd_dom_sf"/>
</dbReference>
<evidence type="ECO:0000256" key="1">
    <source>
        <dbReference type="ARBA" id="ARBA00022857"/>
    </source>
</evidence>
<dbReference type="InterPro" id="IPR002347">
    <property type="entry name" value="SDR_fam"/>
</dbReference>
<organism evidence="3 4">
    <name type="scientific">Sarcoptes scabiei</name>
    <name type="common">Itch mite</name>
    <name type="synonym">Acarus scabiei</name>
    <dbReference type="NCBI Taxonomy" id="52283"/>
    <lineage>
        <taxon>Eukaryota</taxon>
        <taxon>Metazoa</taxon>
        <taxon>Ecdysozoa</taxon>
        <taxon>Arthropoda</taxon>
        <taxon>Chelicerata</taxon>
        <taxon>Arachnida</taxon>
        <taxon>Acari</taxon>
        <taxon>Acariformes</taxon>
        <taxon>Sarcoptiformes</taxon>
        <taxon>Astigmata</taxon>
        <taxon>Psoroptidia</taxon>
        <taxon>Sarcoptoidea</taxon>
        <taxon>Sarcoptidae</taxon>
        <taxon>Sarcoptinae</taxon>
        <taxon>Sarcoptes</taxon>
    </lineage>
</organism>
<comment type="caution">
    <text evidence="3">The sequence shown here is derived from an EMBL/GenBank/DDBJ whole genome shotgun (WGS) entry which is preliminary data.</text>
</comment>
<dbReference type="PANTHER" id="PTHR43544">
    <property type="entry name" value="SHORT-CHAIN DEHYDROGENASE/REDUCTASE"/>
    <property type="match status" value="1"/>
</dbReference>
<keyword evidence="1" id="KW-0521">NADP</keyword>
<dbReference type="PANTHER" id="PTHR43544:SF7">
    <property type="entry name" value="NADB-LER2"/>
    <property type="match status" value="1"/>
</dbReference>
<dbReference type="GO" id="GO:0005737">
    <property type="term" value="C:cytoplasm"/>
    <property type="evidence" value="ECO:0007669"/>
    <property type="project" value="TreeGrafter"/>
</dbReference>
<evidence type="ECO:0000313" key="4">
    <source>
        <dbReference type="Proteomes" id="UP000616769"/>
    </source>
</evidence>
<dbReference type="EMBL" id="JXLN01014334">
    <property type="protein sequence ID" value="KPM09970.1"/>
    <property type="molecule type" value="Genomic_DNA"/>
</dbReference>
<evidence type="ECO:0000256" key="2">
    <source>
        <dbReference type="ARBA" id="ARBA00023002"/>
    </source>
</evidence>
<reference evidence="3 4" key="1">
    <citation type="journal article" date="2015" name="Parasit. Vectors">
        <title>Draft genome of the scabies mite.</title>
        <authorList>
            <person name="Rider S.D.Jr."/>
            <person name="Morgan M.S."/>
            <person name="Arlian L.G."/>
        </authorList>
    </citation>
    <scope>NUCLEOTIDE SEQUENCE [LARGE SCALE GENOMIC DNA]</scope>
    <source>
        <strain evidence="3">Arlian Lab</strain>
    </source>
</reference>
<proteinExistence type="predicted"/>
<dbReference type="Gene3D" id="3.40.50.720">
    <property type="entry name" value="NAD(P)-binding Rossmann-like Domain"/>
    <property type="match status" value="1"/>
</dbReference>
<dbReference type="PRINTS" id="PR00081">
    <property type="entry name" value="GDHRDH"/>
</dbReference>
<accession>A0A132AHQ0</accession>
<dbReference type="Pfam" id="PF00106">
    <property type="entry name" value="adh_short"/>
    <property type="match status" value="1"/>
</dbReference>
<dbReference type="SUPFAM" id="SSF51735">
    <property type="entry name" value="NAD(P)-binding Rossmann-fold domains"/>
    <property type="match status" value="1"/>
</dbReference>
<sequence length="238" mass="26215">MNFWNIVVIGANRGIGLEFTRQFLTKSKQLKNLIVTTRKESDELNRLKQSHQNLHIFNLDVINYDGYKEFVDRITKIVGNDGVDLLVNNAGVAIRSNLETVTPKDMLTNFEINAVAPLMLTKAFLPLLKTASGARKTVVANITSRMGSVADNGSGSHYAYRASKASMNMIVKSNAVDLKNDQIICLAIHPGWVKTDMGGQNALIDTETSVTGMIDVLEKCNADSSGSFVDYNNKIIPY</sequence>
<dbReference type="AlphaFoldDB" id="A0A132AHQ0"/>
<name>A0A132AHQ0_SARSC</name>
<dbReference type="InterPro" id="IPR051468">
    <property type="entry name" value="Fungal_SecMetab_SDRs"/>
</dbReference>
<dbReference type="GO" id="GO:0016491">
    <property type="term" value="F:oxidoreductase activity"/>
    <property type="evidence" value="ECO:0007669"/>
    <property type="project" value="UniProtKB-KW"/>
</dbReference>
<dbReference type="CDD" id="cd05325">
    <property type="entry name" value="carb_red_sniffer_like_SDR_c"/>
    <property type="match status" value="1"/>
</dbReference>
<protein>
    <submittedName>
        <fullName evidence="3">Short chain dehydrogenase/reductase family oxidoreductase-like protein</fullName>
    </submittedName>
</protein>
<dbReference type="OrthoDB" id="6877434at2759"/>